<dbReference type="GO" id="GO:0005765">
    <property type="term" value="C:lysosomal membrane"/>
    <property type="evidence" value="ECO:0007669"/>
    <property type="project" value="InterPro"/>
</dbReference>
<keyword evidence="4 6" id="KW-1133">Transmembrane helix</keyword>
<evidence type="ECO:0000256" key="1">
    <source>
        <dbReference type="ARBA" id="ARBA00004370"/>
    </source>
</evidence>
<feature type="signal peptide" evidence="7">
    <location>
        <begin position="1"/>
        <end position="18"/>
    </location>
</feature>
<comment type="subcellular location">
    <subcellularLocation>
        <location evidence="1">Membrane</location>
    </subcellularLocation>
</comment>
<dbReference type="PANTHER" id="PTHR13064">
    <property type="entry name" value="TRANSMEMBRANE PROTEIN 9 FAMILY MEMBER"/>
    <property type="match status" value="1"/>
</dbReference>
<evidence type="ECO:0000313" key="9">
    <source>
        <dbReference type="Proteomes" id="UP001153954"/>
    </source>
</evidence>
<dbReference type="Proteomes" id="UP001153954">
    <property type="component" value="Unassembled WGS sequence"/>
</dbReference>
<evidence type="ECO:0000256" key="4">
    <source>
        <dbReference type="ARBA" id="ARBA00022989"/>
    </source>
</evidence>
<gene>
    <name evidence="8" type="ORF">EEDITHA_LOCUS18152</name>
</gene>
<dbReference type="AlphaFoldDB" id="A0AAU9V0G2"/>
<organism evidence="8 9">
    <name type="scientific">Euphydryas editha</name>
    <name type="common">Edith's checkerspot</name>
    <dbReference type="NCBI Taxonomy" id="104508"/>
    <lineage>
        <taxon>Eukaryota</taxon>
        <taxon>Metazoa</taxon>
        <taxon>Ecdysozoa</taxon>
        <taxon>Arthropoda</taxon>
        <taxon>Hexapoda</taxon>
        <taxon>Insecta</taxon>
        <taxon>Pterygota</taxon>
        <taxon>Neoptera</taxon>
        <taxon>Endopterygota</taxon>
        <taxon>Lepidoptera</taxon>
        <taxon>Glossata</taxon>
        <taxon>Ditrysia</taxon>
        <taxon>Papilionoidea</taxon>
        <taxon>Nymphalidae</taxon>
        <taxon>Nymphalinae</taxon>
        <taxon>Euphydryas</taxon>
    </lineage>
</organism>
<comment type="caution">
    <text evidence="8">The sequence shown here is derived from an EMBL/GenBank/DDBJ whole genome shotgun (WGS) entry which is preliminary data.</text>
</comment>
<reference evidence="8" key="1">
    <citation type="submission" date="2022-03" db="EMBL/GenBank/DDBJ databases">
        <authorList>
            <person name="Tunstrom K."/>
        </authorList>
    </citation>
    <scope>NUCLEOTIDE SEQUENCE</scope>
</reference>
<accession>A0AAU9V0G2</accession>
<protein>
    <submittedName>
        <fullName evidence="8">Uncharacterized protein</fullName>
    </submittedName>
</protein>
<evidence type="ECO:0000256" key="2">
    <source>
        <dbReference type="ARBA" id="ARBA00007264"/>
    </source>
</evidence>
<dbReference type="PANTHER" id="PTHR13064:SF6">
    <property type="entry name" value="TRANSMEMBRANE PROTEIN 9"/>
    <property type="match status" value="1"/>
</dbReference>
<evidence type="ECO:0000256" key="5">
    <source>
        <dbReference type="ARBA" id="ARBA00023136"/>
    </source>
</evidence>
<evidence type="ECO:0000256" key="6">
    <source>
        <dbReference type="SAM" id="Phobius"/>
    </source>
</evidence>
<keyword evidence="5 6" id="KW-0472">Membrane</keyword>
<keyword evidence="7" id="KW-0732">Signal</keyword>
<keyword evidence="3 6" id="KW-0812">Transmembrane</keyword>
<name>A0AAU9V0G2_EUPED</name>
<dbReference type="InterPro" id="IPR008853">
    <property type="entry name" value="TMEM9/TMEM9B"/>
</dbReference>
<dbReference type="EMBL" id="CAKOGL010000026">
    <property type="protein sequence ID" value="CAH2103671.1"/>
    <property type="molecule type" value="Genomic_DNA"/>
</dbReference>
<keyword evidence="9" id="KW-1185">Reference proteome</keyword>
<evidence type="ECO:0000256" key="3">
    <source>
        <dbReference type="ARBA" id="ARBA00022692"/>
    </source>
</evidence>
<proteinExistence type="inferred from homology"/>
<comment type="similarity">
    <text evidence="2">Belongs to the TMEM9 family.</text>
</comment>
<sequence>MIWKLIVISSVLFVEVQAQFYEDKRCRCVCPTPASILNNTIKSNRTLYFAYVPPNKCNCDGVILPKVSDEIRENAQVVVILVVSMIMLLLGYYLFLLLLEMLVTKKPTYSYQIPSASDETENLLMQEEEIED</sequence>
<evidence type="ECO:0000256" key="7">
    <source>
        <dbReference type="SAM" id="SignalP"/>
    </source>
</evidence>
<evidence type="ECO:0000313" key="8">
    <source>
        <dbReference type="EMBL" id="CAH2103671.1"/>
    </source>
</evidence>
<feature type="chain" id="PRO_5043942157" evidence="7">
    <location>
        <begin position="19"/>
        <end position="132"/>
    </location>
</feature>
<feature type="transmembrane region" description="Helical" evidence="6">
    <location>
        <begin position="77"/>
        <end position="99"/>
    </location>
</feature>